<dbReference type="Gene3D" id="3.90.1570.50">
    <property type="match status" value="1"/>
</dbReference>
<dbReference type="CDD" id="cd22332">
    <property type="entry name" value="HsdR_N"/>
    <property type="match status" value="1"/>
</dbReference>
<keyword evidence="3" id="KW-0540">Nuclease</keyword>
<comment type="catalytic activity">
    <reaction evidence="1 10">
        <text>Endonucleolytic cleavage of DNA to give random double-stranded fragments with terminal 5'-phosphates, ATP is simultaneously hydrolyzed.</text>
        <dbReference type="EC" id="3.1.21.3"/>
    </reaction>
</comment>
<dbReference type="AlphaFoldDB" id="A0A137RLQ1"/>
<dbReference type="Pfam" id="PF04313">
    <property type="entry name" value="HSDR_N"/>
    <property type="match status" value="1"/>
</dbReference>
<dbReference type="PANTHER" id="PTHR30195">
    <property type="entry name" value="TYPE I SITE-SPECIFIC DEOXYRIBONUCLEASE PROTEIN SUBUNIT M AND R"/>
    <property type="match status" value="1"/>
</dbReference>
<keyword evidence="14" id="KW-1185">Reference proteome</keyword>
<protein>
    <recommendedName>
        <fullName evidence="10">Type I restriction enzyme endonuclease subunit</fullName>
        <shortName evidence="10">R protein</shortName>
        <ecNumber evidence="10">3.1.21.3</ecNumber>
    </recommendedName>
</protein>
<dbReference type="EC" id="3.1.21.3" evidence="10"/>
<dbReference type="GO" id="GO:0009307">
    <property type="term" value="P:DNA restriction-modification system"/>
    <property type="evidence" value="ECO:0007669"/>
    <property type="project" value="UniProtKB-KW"/>
</dbReference>
<evidence type="ECO:0000256" key="9">
    <source>
        <dbReference type="ARBA" id="ARBA00023125"/>
    </source>
</evidence>
<dbReference type="STRING" id="1548749.LS48_01210"/>
<comment type="subunit">
    <text evidence="10">The type I restriction/modification system is composed of three polypeptides R, M and S.</text>
</comment>
<accession>A0A137RLQ1</accession>
<dbReference type="InterPro" id="IPR014001">
    <property type="entry name" value="Helicase_ATP-bd"/>
</dbReference>
<evidence type="ECO:0000313" key="14">
    <source>
        <dbReference type="Proteomes" id="UP000070138"/>
    </source>
</evidence>
<dbReference type="PROSITE" id="PS51192">
    <property type="entry name" value="HELICASE_ATP_BIND_1"/>
    <property type="match status" value="1"/>
</dbReference>
<dbReference type="InterPro" id="IPR051268">
    <property type="entry name" value="Type-I_R_enzyme_R_subunit"/>
</dbReference>
<dbReference type="InterPro" id="IPR007409">
    <property type="entry name" value="Restrct_endonuc_type1_HsdR_N"/>
</dbReference>
<proteinExistence type="inferred from homology"/>
<dbReference type="GO" id="GO:0003677">
    <property type="term" value="F:DNA binding"/>
    <property type="evidence" value="ECO:0007669"/>
    <property type="project" value="UniProtKB-KW"/>
</dbReference>
<evidence type="ECO:0000256" key="8">
    <source>
        <dbReference type="ARBA" id="ARBA00022840"/>
    </source>
</evidence>
<evidence type="ECO:0000256" key="7">
    <source>
        <dbReference type="ARBA" id="ARBA00022801"/>
    </source>
</evidence>
<dbReference type="Proteomes" id="UP000070138">
    <property type="component" value="Unassembled WGS sequence"/>
</dbReference>
<evidence type="ECO:0000259" key="12">
    <source>
        <dbReference type="PROSITE" id="PS51192"/>
    </source>
</evidence>
<dbReference type="InterPro" id="IPR055180">
    <property type="entry name" value="HsdR_RecA-like_helicase_dom_2"/>
</dbReference>
<name>A0A137RLQ1_9FLAO</name>
<sequence length="1086" mass="125735">MRNFLSEDDIEIAVMQTLGNQDSPWRQLNCYTANAEDLNDRSNRSDKSEVVFRDILLDRLRYLNKGIPEEGIQQALSVLTSGKRAMSLINANIEIYNYIRNGIQVTFDNATGKEEKVTLRVIDFNKSSENDFLAVQQLWIKGELGYRRPDVILYINGLPLVLIELKNNNVSIKNAYSDNLTNYKKELPQLFWYNAITILSNGKETRLGSYTAPWGHFGEWLRKEDEKERPDKKSIAQSGVSLKYTVNGLCTHSNLLDYIESFIMYFNSAYKICAKNHQFLGVNKVIDSFTEREERDGKLGVFWHTQGSGKSYSMVFFTRKVFRKFTGNFTFLVITDRKDLNTQIYRNFVDMGACKEADTSLPNNSTELRDVLKTNKKYIFTLIHKFRYDKGKEYPLISDRNDIVVIVDEAHRTQYASLAENMRIGLPNAQFIAFTGTPLLGKERKTNAWFGEYVSEYNFAQAISDGATVPLYYDKRLPEVHIVNDDLDEDLAEILEDENLDEQQQQKLENKFSKEMEVIKRDDRLETIAHDIAYHFPRRGYLGKGMVICVDKFTAVRMYDKVDKHIKEQLKRLRKEHKDALSNEKKQELRRVIDFLNRLEMAVVISEDANENEVFDDKGLNIQFHRDKLNSLDEHQNSVEDNFKNEDNPLQLVFVCAMWLTGFDAPTVSTLYLDKPMRNHTLMQTIARANRVAPAIDGVEKRNGLVVDYYNVFRNIKRALVDYGNGEDADGDQNPEGEDPVQDFAQLYVLLDETIALCESFCLSQGINLRTIVESGETFSKLELFDDFANILLGNDDLRKEFNVYDNTVVGLYEACRPDILKYRAKYAIVEVIHYLRGVIDSHIGFANIERAEDRISELLDQSVLISEDAKGLYPSNEEGAKYQIKAYKKELNLSTLNFEKLREEFPKTKHKNIEIADLKSFLESKLVAMLDDNVTRIPFAERFQAIIERYNAGGRMTEDYFEDLMNFAENLRAEEERAIRMELSESELELFDLIQKKKLTKKEEQDVKNAARQLLKRLKEKKPSVLIQDWYKDTVTQLRVKSAIEELLDTDLPKSYDRKDFSNVCNRVYNHVFLQASKGKGWVAA</sequence>
<keyword evidence="5 10" id="KW-0680">Restriction system</keyword>
<dbReference type="Pfam" id="PF22679">
    <property type="entry name" value="T1R_D3-like"/>
    <property type="match status" value="1"/>
</dbReference>
<comment type="caution">
    <text evidence="13">The sequence shown here is derived from an EMBL/GenBank/DDBJ whole genome shotgun (WGS) entry which is preliminary data.</text>
</comment>
<keyword evidence="11" id="KW-0175">Coiled coil</keyword>
<keyword evidence="6" id="KW-0255">Endonuclease</keyword>
<dbReference type="InterPro" id="IPR040980">
    <property type="entry name" value="SWI2_SNF2"/>
</dbReference>
<dbReference type="CDD" id="cd18800">
    <property type="entry name" value="SF2_C_EcoR124I-like"/>
    <property type="match status" value="1"/>
</dbReference>
<keyword evidence="7 10" id="KW-0378">Hydrolase</keyword>
<dbReference type="SMART" id="SM00487">
    <property type="entry name" value="DEXDc"/>
    <property type="match status" value="1"/>
</dbReference>
<dbReference type="Pfam" id="PF18766">
    <property type="entry name" value="SWI2_SNF2"/>
    <property type="match status" value="1"/>
</dbReference>
<evidence type="ECO:0000256" key="5">
    <source>
        <dbReference type="ARBA" id="ARBA00022747"/>
    </source>
</evidence>
<dbReference type="Gene3D" id="3.40.50.300">
    <property type="entry name" value="P-loop containing nucleotide triphosphate hydrolases"/>
    <property type="match status" value="2"/>
</dbReference>
<evidence type="ECO:0000313" key="13">
    <source>
        <dbReference type="EMBL" id="KXO01123.1"/>
    </source>
</evidence>
<organism evidence="13 14">
    <name type="scientific">Aequorivita aquimaris</name>
    <dbReference type="NCBI Taxonomy" id="1548749"/>
    <lineage>
        <taxon>Bacteria</taxon>
        <taxon>Pseudomonadati</taxon>
        <taxon>Bacteroidota</taxon>
        <taxon>Flavobacteriia</taxon>
        <taxon>Flavobacteriales</taxon>
        <taxon>Flavobacteriaceae</taxon>
        <taxon>Aequorivita</taxon>
    </lineage>
</organism>
<dbReference type="GO" id="GO:0005524">
    <property type="term" value="F:ATP binding"/>
    <property type="evidence" value="ECO:0007669"/>
    <property type="project" value="UniProtKB-KW"/>
</dbReference>
<dbReference type="GO" id="GO:0009035">
    <property type="term" value="F:type I site-specific deoxyribonuclease activity"/>
    <property type="evidence" value="ECO:0007669"/>
    <property type="project" value="UniProtKB-EC"/>
</dbReference>
<evidence type="ECO:0000256" key="3">
    <source>
        <dbReference type="ARBA" id="ARBA00022722"/>
    </source>
</evidence>
<comment type="function">
    <text evidence="10">Subunit R is required for both nuclease and ATPase activities, but not for modification.</text>
</comment>
<keyword evidence="8 10" id="KW-0067">ATP-binding</keyword>
<dbReference type="OrthoDB" id="9758243at2"/>
<dbReference type="PANTHER" id="PTHR30195:SF15">
    <property type="entry name" value="TYPE I RESTRICTION ENZYME HINDI ENDONUCLEASE SUBUNIT"/>
    <property type="match status" value="1"/>
</dbReference>
<dbReference type="InterPro" id="IPR021810">
    <property type="entry name" value="T1RH-like_C"/>
</dbReference>
<keyword evidence="9 10" id="KW-0238">DNA-binding</keyword>
<reference evidence="13 14" key="2">
    <citation type="journal article" date="2016" name="Int. J. Syst. Evol. Microbiol.">
        <title>Vitellibacter aquimaris sp. nov., a marine bacterium isolated from seawater.</title>
        <authorList>
            <person name="Thevarajoo S."/>
            <person name="Selvaratnam C."/>
            <person name="Goh K.M."/>
            <person name="Hong K.W."/>
            <person name="Chan X.Y."/>
            <person name="Chan K.G."/>
            <person name="Chong C.S."/>
        </authorList>
    </citation>
    <scope>NUCLEOTIDE SEQUENCE [LARGE SCALE GENOMIC DNA]</scope>
    <source>
        <strain evidence="13 14">D-24</strain>
    </source>
</reference>
<dbReference type="Pfam" id="PF11867">
    <property type="entry name" value="T1RH-like_C"/>
    <property type="match status" value="1"/>
</dbReference>
<dbReference type="PATRIC" id="fig|1548749.3.peg.259"/>
<evidence type="ECO:0000256" key="2">
    <source>
        <dbReference type="ARBA" id="ARBA00008598"/>
    </source>
</evidence>
<evidence type="ECO:0000256" key="6">
    <source>
        <dbReference type="ARBA" id="ARBA00022759"/>
    </source>
</evidence>
<keyword evidence="4 10" id="KW-0547">Nucleotide-binding</keyword>
<dbReference type="InterPro" id="IPR004473">
    <property type="entry name" value="Restrct_endonuc_typeI_HsdR"/>
</dbReference>
<evidence type="ECO:0000256" key="10">
    <source>
        <dbReference type="RuleBase" id="RU364115"/>
    </source>
</evidence>
<comment type="similarity">
    <text evidence="2 10">Belongs to the HsdR family.</text>
</comment>
<evidence type="ECO:0000256" key="11">
    <source>
        <dbReference type="SAM" id="Coils"/>
    </source>
</evidence>
<dbReference type="NCBIfam" id="TIGR00348">
    <property type="entry name" value="hsdR"/>
    <property type="match status" value="1"/>
</dbReference>
<evidence type="ECO:0000256" key="4">
    <source>
        <dbReference type="ARBA" id="ARBA00022741"/>
    </source>
</evidence>
<evidence type="ECO:0000256" key="1">
    <source>
        <dbReference type="ARBA" id="ARBA00000851"/>
    </source>
</evidence>
<dbReference type="RefSeq" id="WP_062619145.1">
    <property type="nucleotide sequence ID" value="NZ_JRWG01000001.1"/>
</dbReference>
<dbReference type="EMBL" id="JRWG01000001">
    <property type="protein sequence ID" value="KXO01123.1"/>
    <property type="molecule type" value="Genomic_DNA"/>
</dbReference>
<dbReference type="InterPro" id="IPR027417">
    <property type="entry name" value="P-loop_NTPase"/>
</dbReference>
<gene>
    <name evidence="13" type="ORF">LS48_01210</name>
</gene>
<feature type="coiled-coil region" evidence="11">
    <location>
        <begin position="849"/>
        <end position="905"/>
    </location>
</feature>
<dbReference type="SUPFAM" id="SSF52540">
    <property type="entry name" value="P-loop containing nucleoside triphosphate hydrolases"/>
    <property type="match status" value="1"/>
</dbReference>
<reference evidence="14" key="1">
    <citation type="submission" date="2014-10" db="EMBL/GenBank/DDBJ databases">
        <title>Genome sequencing of Vitellibacter sp. D-24.</title>
        <authorList>
            <person name="Thevarajoo S."/>
            <person name="Selvaratnam C."/>
            <person name="Goh K.M."/>
            <person name="Chong C.S."/>
        </authorList>
    </citation>
    <scope>NUCLEOTIDE SEQUENCE [LARGE SCALE GENOMIC DNA]</scope>
    <source>
        <strain evidence="14">D-24</strain>
    </source>
</reference>
<feature type="domain" description="Helicase ATP-binding" evidence="12">
    <location>
        <begin position="291"/>
        <end position="456"/>
    </location>
</feature>